<dbReference type="InterPro" id="IPR011009">
    <property type="entry name" value="Kinase-like_dom_sf"/>
</dbReference>
<dbReference type="PANTHER" id="PTHR23257">
    <property type="entry name" value="SERINE-THREONINE PROTEIN KINASE"/>
    <property type="match status" value="1"/>
</dbReference>
<organism evidence="2 3">
    <name type="scientific">Tetradesmus obliquus</name>
    <name type="common">Green alga</name>
    <name type="synonym">Acutodesmus obliquus</name>
    <dbReference type="NCBI Taxonomy" id="3088"/>
    <lineage>
        <taxon>Eukaryota</taxon>
        <taxon>Viridiplantae</taxon>
        <taxon>Chlorophyta</taxon>
        <taxon>core chlorophytes</taxon>
        <taxon>Chlorophyceae</taxon>
        <taxon>CS clade</taxon>
        <taxon>Sphaeropleales</taxon>
        <taxon>Scenedesmaceae</taxon>
        <taxon>Tetradesmus</taxon>
    </lineage>
</organism>
<evidence type="ECO:0000313" key="2">
    <source>
        <dbReference type="EMBL" id="WIA14607.1"/>
    </source>
</evidence>
<name>A0ABY8U043_TETOB</name>
<sequence>MTKHQGGVKLAIAMELCHLGSLFSMIGQARRVRAGLADGQSAAELRRLWPYGSQFCCDWLTRLEVARGAAAGLEYMHQHGVIHRDLTSYNLLLDFGKPWQVKVCDFNLSRMVAQQAQLANSGNPNSPGWQSPEMLAGQPYGKAADVFSFGVVLWEVMTLKEPWREETEGRTALYYIMNCVTAGSRLSLPEPCELCEQGLSPEAAAQLLNLTHSCWLQLPLERPTMPEVAAALGNLVKLLRQEKRAAAVAALAAASTGGGAAAAAAGVNGGS</sequence>
<dbReference type="EMBL" id="CP126212">
    <property type="protein sequence ID" value="WIA14607.1"/>
    <property type="molecule type" value="Genomic_DNA"/>
</dbReference>
<proteinExistence type="predicted"/>
<evidence type="ECO:0000259" key="1">
    <source>
        <dbReference type="Pfam" id="PF07714"/>
    </source>
</evidence>
<keyword evidence="3" id="KW-1185">Reference proteome</keyword>
<dbReference type="PANTHER" id="PTHR23257:SF958">
    <property type="entry name" value="SERINE_THREONINE-PROTEIN KINASE WNK4"/>
    <property type="match status" value="1"/>
</dbReference>
<gene>
    <name evidence="2" type="ORF">OEZ85_003115</name>
</gene>
<dbReference type="Pfam" id="PF07714">
    <property type="entry name" value="PK_Tyr_Ser-Thr"/>
    <property type="match status" value="1"/>
</dbReference>
<dbReference type="SUPFAM" id="SSF56112">
    <property type="entry name" value="Protein kinase-like (PK-like)"/>
    <property type="match status" value="1"/>
</dbReference>
<dbReference type="PROSITE" id="PS00109">
    <property type="entry name" value="PROTEIN_KINASE_TYR"/>
    <property type="match status" value="1"/>
</dbReference>
<reference evidence="2 3" key="1">
    <citation type="submission" date="2023-05" db="EMBL/GenBank/DDBJ databases">
        <title>A 100% complete, gapless, phased diploid assembly of the Scenedesmus obliquus UTEX 3031 genome.</title>
        <authorList>
            <person name="Biondi T.C."/>
            <person name="Hanschen E.R."/>
            <person name="Kwon T."/>
            <person name="Eng W."/>
            <person name="Kruse C.P.S."/>
            <person name="Koehler S.I."/>
            <person name="Kunde Y."/>
            <person name="Gleasner C.D."/>
            <person name="You Mak K.T."/>
            <person name="Polle J."/>
            <person name="Hovde B.T."/>
            <person name="Starkenburg S.R."/>
        </authorList>
    </citation>
    <scope>NUCLEOTIDE SEQUENCE [LARGE SCALE GENOMIC DNA]</scope>
    <source>
        <strain evidence="2 3">DOE0152z</strain>
    </source>
</reference>
<dbReference type="InterPro" id="IPR050167">
    <property type="entry name" value="Ser_Thr_protein_kinase"/>
</dbReference>
<feature type="domain" description="Serine-threonine/tyrosine-protein kinase catalytic" evidence="1">
    <location>
        <begin position="9"/>
        <end position="231"/>
    </location>
</feature>
<dbReference type="Gene3D" id="1.10.510.10">
    <property type="entry name" value="Transferase(Phosphotransferase) domain 1"/>
    <property type="match status" value="1"/>
</dbReference>
<dbReference type="InterPro" id="IPR008266">
    <property type="entry name" value="Tyr_kinase_AS"/>
</dbReference>
<accession>A0ABY8U043</accession>
<protein>
    <recommendedName>
        <fullName evidence="1">Serine-threonine/tyrosine-protein kinase catalytic domain-containing protein</fullName>
    </recommendedName>
</protein>
<dbReference type="Proteomes" id="UP001244341">
    <property type="component" value="Chromosome 5b"/>
</dbReference>
<dbReference type="InterPro" id="IPR001245">
    <property type="entry name" value="Ser-Thr/Tyr_kinase_cat_dom"/>
</dbReference>
<evidence type="ECO:0000313" key="3">
    <source>
        <dbReference type="Proteomes" id="UP001244341"/>
    </source>
</evidence>